<sequence length="446" mass="50663">MNELVEPLTFASIAIKFKLSAAPYIEHQMSTLASGNSPATRWTKRVTILTLMADTKHCAIPETMLTCQNRYLIPAIQALQNVQFASVFSYARRPDVEALQALSQIPTLRDLSISFPGYQSGHETLPLDAFTNLRVLTLKLTSGSIRTPMIQSIGPMVARYPALEELTLIEKYTKHDGVTNLDIFFEDPMHSPSFVPSLTKLTLRNCSEFTMSALSAPRLRSLVHLNVRRRKGNIDASFWRALAEIGAKIRYFNVYPLDAAAIRYLASYEGLEELHIQDHGQSEAQDFSKEVFHTVLPCHRQSLQQLTFSCFNFRSWCITDKYLGCVLKCTALRNLTLLYHHPEENREWPSLPQEKIFMDLSTLLTRITERLGKLETLKLLPIRHNPYFASGTGVGTYLDINDKTFEKEICESEITCAQIPAFQLCWMAHSRRFKPVEAKEEGLPSP</sequence>
<reference evidence="1" key="1">
    <citation type="submission" date="2022-06" db="EMBL/GenBank/DDBJ databases">
        <title>Genome Sequence of Candolleomyces eurysporus.</title>
        <authorList>
            <person name="Buettner E."/>
        </authorList>
    </citation>
    <scope>NUCLEOTIDE SEQUENCE</scope>
    <source>
        <strain evidence="1">VTCC 930004</strain>
    </source>
</reference>
<proteinExistence type="predicted"/>
<evidence type="ECO:0000313" key="1">
    <source>
        <dbReference type="EMBL" id="KAJ2926846.1"/>
    </source>
</evidence>
<comment type="caution">
    <text evidence="1">The sequence shown here is derived from an EMBL/GenBank/DDBJ whole genome shotgun (WGS) entry which is preliminary data.</text>
</comment>
<evidence type="ECO:0000313" key="2">
    <source>
        <dbReference type="Proteomes" id="UP001140091"/>
    </source>
</evidence>
<dbReference type="EMBL" id="JANBPK010001044">
    <property type="protein sequence ID" value="KAJ2926846.1"/>
    <property type="molecule type" value="Genomic_DNA"/>
</dbReference>
<accession>A0A9W8J0L5</accession>
<protein>
    <submittedName>
        <fullName evidence="1">Uncharacterized protein</fullName>
    </submittedName>
</protein>
<dbReference type="Gene3D" id="3.80.10.10">
    <property type="entry name" value="Ribonuclease Inhibitor"/>
    <property type="match status" value="1"/>
</dbReference>
<dbReference type="InterPro" id="IPR032675">
    <property type="entry name" value="LRR_dom_sf"/>
</dbReference>
<dbReference type="AlphaFoldDB" id="A0A9W8J0L5"/>
<organism evidence="1 2">
    <name type="scientific">Candolleomyces eurysporus</name>
    <dbReference type="NCBI Taxonomy" id="2828524"/>
    <lineage>
        <taxon>Eukaryota</taxon>
        <taxon>Fungi</taxon>
        <taxon>Dikarya</taxon>
        <taxon>Basidiomycota</taxon>
        <taxon>Agaricomycotina</taxon>
        <taxon>Agaricomycetes</taxon>
        <taxon>Agaricomycetidae</taxon>
        <taxon>Agaricales</taxon>
        <taxon>Agaricineae</taxon>
        <taxon>Psathyrellaceae</taxon>
        <taxon>Candolleomyces</taxon>
    </lineage>
</organism>
<name>A0A9W8J0L5_9AGAR</name>
<dbReference type="SUPFAM" id="SSF52047">
    <property type="entry name" value="RNI-like"/>
    <property type="match status" value="1"/>
</dbReference>
<feature type="non-terminal residue" evidence="1">
    <location>
        <position position="1"/>
    </location>
</feature>
<gene>
    <name evidence="1" type="ORF">H1R20_g10242</name>
</gene>
<keyword evidence="2" id="KW-1185">Reference proteome</keyword>
<dbReference type="Proteomes" id="UP001140091">
    <property type="component" value="Unassembled WGS sequence"/>
</dbReference>
<dbReference type="OrthoDB" id="3541472at2759"/>